<keyword evidence="2" id="KW-0472">Membrane</keyword>
<keyword evidence="6" id="KW-1185">Reference proteome</keyword>
<comment type="caution">
    <text evidence="5">The sequence shown here is derived from an EMBL/GenBank/DDBJ whole genome shotgun (WGS) entry which is preliminary data.</text>
</comment>
<dbReference type="PANTHER" id="PTHR46825">
    <property type="entry name" value="D-ALANYL-D-ALANINE-CARBOXYPEPTIDASE/ENDOPEPTIDASE AMPH"/>
    <property type="match status" value="1"/>
</dbReference>
<feature type="signal peptide" evidence="3">
    <location>
        <begin position="1"/>
        <end position="27"/>
    </location>
</feature>
<proteinExistence type="predicted"/>
<feature type="domain" description="Beta-lactamase-related" evidence="4">
    <location>
        <begin position="37"/>
        <end position="375"/>
    </location>
</feature>
<keyword evidence="3" id="KW-0732">Signal</keyword>
<dbReference type="PANTHER" id="PTHR46825:SF11">
    <property type="entry name" value="PENICILLIN-BINDING PROTEIN 4"/>
    <property type="match status" value="1"/>
</dbReference>
<dbReference type="RefSeq" id="WP_310279763.1">
    <property type="nucleotide sequence ID" value="NZ_JAVDWR010000011.1"/>
</dbReference>
<dbReference type="InterPro" id="IPR012338">
    <property type="entry name" value="Beta-lactam/transpept-like"/>
</dbReference>
<dbReference type="Pfam" id="PF00144">
    <property type="entry name" value="Beta-lactamase"/>
    <property type="match status" value="1"/>
</dbReference>
<protein>
    <submittedName>
        <fullName evidence="5">CubicO group peptidase (Beta-lactamase class C family)</fullName>
    </submittedName>
</protein>
<dbReference type="SUPFAM" id="SSF56601">
    <property type="entry name" value="beta-lactamase/transpeptidase-like"/>
    <property type="match status" value="1"/>
</dbReference>
<dbReference type="InterPro" id="IPR050491">
    <property type="entry name" value="AmpC-like"/>
</dbReference>
<name>A0ABU1W1Z3_9GAMM</name>
<evidence type="ECO:0000256" key="2">
    <source>
        <dbReference type="ARBA" id="ARBA00023136"/>
    </source>
</evidence>
<evidence type="ECO:0000256" key="1">
    <source>
        <dbReference type="ARBA" id="ARBA00004370"/>
    </source>
</evidence>
<gene>
    <name evidence="5" type="ORF">J2W69_002935</name>
</gene>
<evidence type="ECO:0000313" key="6">
    <source>
        <dbReference type="Proteomes" id="UP001257909"/>
    </source>
</evidence>
<evidence type="ECO:0000256" key="3">
    <source>
        <dbReference type="SAM" id="SignalP"/>
    </source>
</evidence>
<dbReference type="EMBL" id="JAVDWR010000011">
    <property type="protein sequence ID" value="MDR7121978.1"/>
    <property type="molecule type" value="Genomic_DNA"/>
</dbReference>
<reference evidence="5 6" key="1">
    <citation type="submission" date="2023-07" db="EMBL/GenBank/DDBJ databases">
        <title>Sorghum-associated microbial communities from plants grown in Nebraska, USA.</title>
        <authorList>
            <person name="Schachtman D."/>
        </authorList>
    </citation>
    <scope>NUCLEOTIDE SEQUENCE [LARGE SCALE GENOMIC DNA]</scope>
    <source>
        <strain evidence="5 6">4138</strain>
    </source>
</reference>
<accession>A0ABU1W1Z3</accession>
<evidence type="ECO:0000259" key="4">
    <source>
        <dbReference type="Pfam" id="PF00144"/>
    </source>
</evidence>
<feature type="chain" id="PRO_5045214338" evidence="3">
    <location>
        <begin position="28"/>
        <end position="387"/>
    </location>
</feature>
<dbReference type="Gene3D" id="3.40.710.10">
    <property type="entry name" value="DD-peptidase/beta-lactamase superfamily"/>
    <property type="match status" value="1"/>
</dbReference>
<organism evidence="5 6">
    <name type="scientific">Rheinheimera soli</name>
    <dbReference type="NCBI Taxonomy" id="443616"/>
    <lineage>
        <taxon>Bacteria</taxon>
        <taxon>Pseudomonadati</taxon>
        <taxon>Pseudomonadota</taxon>
        <taxon>Gammaproteobacteria</taxon>
        <taxon>Chromatiales</taxon>
        <taxon>Chromatiaceae</taxon>
        <taxon>Rheinheimera</taxon>
    </lineage>
</organism>
<sequence>MHGSQSKTSLIILAALVFWLGTKVAHADDALQDFLAETLTAASGKYNLPAVAAVIQIGGEVVAEAAHGVRARDRQEAVTVDDRWHIGSNTKALTATMIARLVEQEIIRFEDSLAELLPTLANEMDPAYRSITLMQLLANTAGLPALTDGEELSQFETVIKSNPDVVAQRKAIARYYLSEPPTSVAGSFAYSNLGFIIAASIAETRTNKSWEKLISEYVFHPLGINNAGFGAPGSAKIVNQPRGHRKNWWGRLKPVEPDDEHSDNFQAFGPAGTINISLKDWMRFAQDQLDGVHGRGKLLDATTYRKLHTPVTGNYALGWGAAYQPEESGTLLLLTHSGSNGYWLAEIRIMPKRDIIVLSAINSGDAEADEAIKYIRRRIVERLKPYE</sequence>
<dbReference type="Proteomes" id="UP001257909">
    <property type="component" value="Unassembled WGS sequence"/>
</dbReference>
<evidence type="ECO:0000313" key="5">
    <source>
        <dbReference type="EMBL" id="MDR7121978.1"/>
    </source>
</evidence>
<dbReference type="InterPro" id="IPR001466">
    <property type="entry name" value="Beta-lactam-related"/>
</dbReference>
<comment type="subcellular location">
    <subcellularLocation>
        <location evidence="1">Membrane</location>
    </subcellularLocation>
</comment>